<name>Q5P0S5_AROAE</name>
<dbReference type="InterPro" id="IPR013321">
    <property type="entry name" value="Arc_rbn_hlx_hlx"/>
</dbReference>
<keyword evidence="3" id="KW-1185">Reference proteome</keyword>
<proteinExistence type="predicted"/>
<dbReference type="eggNOG" id="ENOG5032S0U">
    <property type="taxonomic scope" value="Bacteria"/>
</dbReference>
<dbReference type="GO" id="GO:0006355">
    <property type="term" value="P:regulation of DNA-templated transcription"/>
    <property type="evidence" value="ECO:0007669"/>
    <property type="project" value="InterPro"/>
</dbReference>
<feature type="domain" description="XACb0070 ribbon-helix-helix" evidence="1">
    <location>
        <begin position="3"/>
        <end position="77"/>
    </location>
</feature>
<sequence length="79" mass="8621">MPTTRWNVAVSTETDQALRMFLASQGGGRKGDLSRFIEEAVRAHILELSAEEAKAANADVSEKDLSAMVEEALDWAKAQ</sequence>
<dbReference type="Pfam" id="PF16762">
    <property type="entry name" value="RHH_6"/>
    <property type="match status" value="1"/>
</dbReference>
<accession>Q5P0S5</accession>
<dbReference type="HOGENOM" id="CLU_192902_0_0_4"/>
<dbReference type="KEGG" id="eba:ebD91"/>
<evidence type="ECO:0000313" key="2">
    <source>
        <dbReference type="EMBL" id="CAI09089.1"/>
    </source>
</evidence>
<dbReference type="Gene3D" id="1.10.1220.10">
    <property type="entry name" value="Met repressor-like"/>
    <property type="match status" value="1"/>
</dbReference>
<dbReference type="OrthoDB" id="5296807at2"/>
<protein>
    <recommendedName>
        <fullName evidence="1">XACb0070 ribbon-helix-helix domain-containing protein</fullName>
    </recommendedName>
</protein>
<reference evidence="2 3" key="1">
    <citation type="journal article" date="2005" name="Arch. Microbiol.">
        <title>The genome sequence of an anaerobic aromatic-degrading denitrifying bacterium, strain EbN1.</title>
        <authorList>
            <person name="Rabus R."/>
            <person name="Kube M."/>
            <person name="Heider J."/>
            <person name="Beck A."/>
            <person name="Heitmann K."/>
            <person name="Widdel F."/>
            <person name="Reinhardt R."/>
        </authorList>
    </citation>
    <scope>NUCLEOTIDE SEQUENCE [LARGE SCALE GENOMIC DNA]</scope>
    <source>
        <strain evidence="2 3">EbN1</strain>
    </source>
</reference>
<organism evidence="2 3">
    <name type="scientific">Aromatoleum aromaticum (strain DSM 19018 / LMG 30748 / EbN1)</name>
    <name type="common">Azoarcus sp. (strain EbN1)</name>
    <dbReference type="NCBI Taxonomy" id="76114"/>
    <lineage>
        <taxon>Bacteria</taxon>
        <taxon>Pseudomonadati</taxon>
        <taxon>Pseudomonadota</taxon>
        <taxon>Betaproteobacteria</taxon>
        <taxon>Rhodocyclales</taxon>
        <taxon>Rhodocyclaceae</taxon>
        <taxon>Aromatoleum</taxon>
    </lineage>
</organism>
<dbReference type="RefSeq" id="WP_011238770.1">
    <property type="nucleotide sequence ID" value="NC_006513.1"/>
</dbReference>
<evidence type="ECO:0000259" key="1">
    <source>
        <dbReference type="Pfam" id="PF16762"/>
    </source>
</evidence>
<dbReference type="STRING" id="76114.ebD91"/>
<dbReference type="InterPro" id="IPR031914">
    <property type="entry name" value="XACb0070_RHH_dom"/>
</dbReference>
<evidence type="ECO:0000313" key="3">
    <source>
        <dbReference type="Proteomes" id="UP000006552"/>
    </source>
</evidence>
<gene>
    <name evidence="2" type="ORF">ebD91</name>
</gene>
<dbReference type="Proteomes" id="UP000006552">
    <property type="component" value="Chromosome"/>
</dbReference>
<dbReference type="AlphaFoldDB" id="Q5P0S5"/>
<dbReference type="EMBL" id="CR555306">
    <property type="protein sequence ID" value="CAI09089.1"/>
    <property type="molecule type" value="Genomic_DNA"/>
</dbReference>